<gene>
    <name evidence="2" type="ORF">A3C90_02480</name>
</gene>
<dbReference type="EMBL" id="MFQE01000071">
    <property type="protein sequence ID" value="OGH69650.1"/>
    <property type="molecule type" value="Genomic_DNA"/>
</dbReference>
<sequence>MTGGAKFNLLLASLAVTLTMFGGARLFDGIAGRTYDDLHNGFIAAGIIAWGLVAWKLVWRLLYGRLTKGFTD</sequence>
<evidence type="ECO:0000313" key="2">
    <source>
        <dbReference type="EMBL" id="OGH69650.1"/>
    </source>
</evidence>
<organism evidence="2 3">
    <name type="scientific">Candidatus Magasanikbacteria bacterium RIFCSPHIGHO2_02_FULL_51_14</name>
    <dbReference type="NCBI Taxonomy" id="1798683"/>
    <lineage>
        <taxon>Bacteria</taxon>
        <taxon>Candidatus Magasanikiibacteriota</taxon>
    </lineage>
</organism>
<evidence type="ECO:0000313" key="3">
    <source>
        <dbReference type="Proteomes" id="UP000177457"/>
    </source>
</evidence>
<dbReference type="AlphaFoldDB" id="A0A1F6MDL9"/>
<comment type="caution">
    <text evidence="2">The sequence shown here is derived from an EMBL/GenBank/DDBJ whole genome shotgun (WGS) entry which is preliminary data.</text>
</comment>
<reference evidence="2 3" key="1">
    <citation type="journal article" date="2016" name="Nat. Commun.">
        <title>Thousands of microbial genomes shed light on interconnected biogeochemical processes in an aquifer system.</title>
        <authorList>
            <person name="Anantharaman K."/>
            <person name="Brown C.T."/>
            <person name="Hug L.A."/>
            <person name="Sharon I."/>
            <person name="Castelle C.J."/>
            <person name="Probst A.J."/>
            <person name="Thomas B.C."/>
            <person name="Singh A."/>
            <person name="Wilkins M.J."/>
            <person name="Karaoz U."/>
            <person name="Brodie E.L."/>
            <person name="Williams K.H."/>
            <person name="Hubbard S.S."/>
            <person name="Banfield J.F."/>
        </authorList>
    </citation>
    <scope>NUCLEOTIDE SEQUENCE [LARGE SCALE GENOMIC DNA]</scope>
</reference>
<keyword evidence="1" id="KW-1133">Transmembrane helix</keyword>
<feature type="transmembrane region" description="Helical" evidence="1">
    <location>
        <begin position="42"/>
        <end position="63"/>
    </location>
</feature>
<dbReference type="Proteomes" id="UP000177457">
    <property type="component" value="Unassembled WGS sequence"/>
</dbReference>
<dbReference type="STRING" id="1798683.A3C90_02480"/>
<accession>A0A1F6MDL9</accession>
<keyword evidence="1" id="KW-0812">Transmembrane</keyword>
<keyword evidence="1" id="KW-0472">Membrane</keyword>
<proteinExistence type="predicted"/>
<evidence type="ECO:0000256" key="1">
    <source>
        <dbReference type="SAM" id="Phobius"/>
    </source>
</evidence>
<name>A0A1F6MDL9_9BACT</name>
<protein>
    <submittedName>
        <fullName evidence="2">Uncharacterized protein</fullName>
    </submittedName>
</protein>